<evidence type="ECO:0000256" key="5">
    <source>
        <dbReference type="ARBA" id="ARBA00022729"/>
    </source>
</evidence>
<dbReference type="GO" id="GO:0006508">
    <property type="term" value="P:proteolysis"/>
    <property type="evidence" value="ECO:0007669"/>
    <property type="project" value="UniProtKB-KW"/>
</dbReference>
<dbReference type="InterPro" id="IPR000209">
    <property type="entry name" value="Peptidase_S8/S53_dom"/>
</dbReference>
<dbReference type="OrthoDB" id="206201at2759"/>
<keyword evidence="6 9" id="KW-0378">Hydrolase</keyword>
<evidence type="ECO:0000259" key="10">
    <source>
        <dbReference type="Pfam" id="PF00082"/>
    </source>
</evidence>
<evidence type="ECO:0000259" key="12">
    <source>
        <dbReference type="Pfam" id="PF17766"/>
    </source>
</evidence>
<dbReference type="FunFam" id="3.40.50.200:FF:000006">
    <property type="entry name" value="Subtilisin-like protease SBT1.5"/>
    <property type="match status" value="1"/>
</dbReference>
<feature type="domain" description="Subtilisin-like protease fibronectin type-III" evidence="12">
    <location>
        <begin position="678"/>
        <end position="773"/>
    </location>
</feature>
<dbReference type="PROSITE" id="PS00138">
    <property type="entry name" value="SUBTILASE_SER"/>
    <property type="match status" value="1"/>
</dbReference>
<dbReference type="SUPFAM" id="SSF52743">
    <property type="entry name" value="Subtilisin-like"/>
    <property type="match status" value="1"/>
</dbReference>
<dbReference type="Gene3D" id="2.60.40.2310">
    <property type="match status" value="1"/>
</dbReference>
<keyword evidence="14" id="KW-1185">Reference proteome</keyword>
<keyword evidence="3" id="KW-0964">Secreted</keyword>
<dbReference type="PROSITE" id="PS51892">
    <property type="entry name" value="SUBTILASE"/>
    <property type="match status" value="1"/>
</dbReference>
<dbReference type="Pfam" id="PF05922">
    <property type="entry name" value="Inhibitor_I9"/>
    <property type="match status" value="1"/>
</dbReference>
<dbReference type="Gene3D" id="3.50.30.30">
    <property type="match status" value="1"/>
</dbReference>
<dbReference type="Pfam" id="PF00082">
    <property type="entry name" value="Peptidase_S8"/>
    <property type="match status" value="1"/>
</dbReference>
<dbReference type="Gene3D" id="3.30.70.80">
    <property type="entry name" value="Peptidase S8 propeptide/proteinase inhibitor I9"/>
    <property type="match status" value="1"/>
</dbReference>
<dbReference type="FunFam" id="2.60.40.2310:FF:000001">
    <property type="entry name" value="Subtilisin-like protease SBT1.5"/>
    <property type="match status" value="1"/>
</dbReference>
<keyword evidence="5" id="KW-0732">Signal</keyword>
<comment type="subcellular location">
    <subcellularLocation>
        <location evidence="1">Secreted</location>
    </subcellularLocation>
</comment>
<dbReference type="Gene3D" id="3.40.50.200">
    <property type="entry name" value="Peptidase S8/S53 domain"/>
    <property type="match status" value="1"/>
</dbReference>
<dbReference type="GO" id="GO:0005576">
    <property type="term" value="C:extracellular region"/>
    <property type="evidence" value="ECO:0007669"/>
    <property type="project" value="UniProtKB-SubCell"/>
</dbReference>
<comment type="caution">
    <text evidence="13">The sequence shown here is derived from an EMBL/GenBank/DDBJ whole genome shotgun (WGS) entry which is preliminary data.</text>
</comment>
<reference evidence="14" key="1">
    <citation type="submission" date="2016-06" db="EMBL/GenBank/DDBJ databases">
        <title>Parallel loss of symbiosis genes in relatives of nitrogen-fixing non-legume Parasponia.</title>
        <authorList>
            <person name="Van Velzen R."/>
            <person name="Holmer R."/>
            <person name="Bu F."/>
            <person name="Rutten L."/>
            <person name="Van Zeijl A."/>
            <person name="Liu W."/>
            <person name="Santuari L."/>
            <person name="Cao Q."/>
            <person name="Sharma T."/>
            <person name="Shen D."/>
            <person name="Roswanjaya Y."/>
            <person name="Wardhani T."/>
            <person name="Kalhor M.S."/>
            <person name="Jansen J."/>
            <person name="Van den Hoogen J."/>
            <person name="Gungor B."/>
            <person name="Hartog M."/>
            <person name="Hontelez J."/>
            <person name="Verver J."/>
            <person name="Yang W.-C."/>
            <person name="Schijlen E."/>
            <person name="Repin R."/>
            <person name="Schilthuizen M."/>
            <person name="Schranz E."/>
            <person name="Heidstra R."/>
            <person name="Miyata K."/>
            <person name="Fedorova E."/>
            <person name="Kohlen W."/>
            <person name="Bisseling T."/>
            <person name="Smit S."/>
            <person name="Geurts R."/>
        </authorList>
    </citation>
    <scope>NUCLEOTIDE SEQUENCE [LARGE SCALE GENOMIC DNA]</scope>
    <source>
        <strain evidence="14">cv. WU1-14</strain>
    </source>
</reference>
<feature type="active site" description="Charge relay system" evidence="8 9">
    <location>
        <position position="563"/>
    </location>
</feature>
<evidence type="ECO:0000256" key="7">
    <source>
        <dbReference type="ARBA" id="ARBA00022825"/>
    </source>
</evidence>
<dbReference type="CDD" id="cd02120">
    <property type="entry name" value="PA_subtilisin_like"/>
    <property type="match status" value="1"/>
</dbReference>
<dbReference type="Proteomes" id="UP000237105">
    <property type="component" value="Unassembled WGS sequence"/>
</dbReference>
<comment type="similarity">
    <text evidence="2 9">Belongs to the peptidase S8 family.</text>
</comment>
<proteinExistence type="inferred from homology"/>
<evidence type="ECO:0000313" key="13">
    <source>
        <dbReference type="EMBL" id="PON71967.1"/>
    </source>
</evidence>
<keyword evidence="4 9" id="KW-0645">Protease</keyword>
<dbReference type="Pfam" id="PF17766">
    <property type="entry name" value="fn3_6"/>
    <property type="match status" value="1"/>
</dbReference>
<evidence type="ECO:0000256" key="9">
    <source>
        <dbReference type="PROSITE-ProRule" id="PRU01240"/>
    </source>
</evidence>
<dbReference type="GO" id="GO:0004252">
    <property type="term" value="F:serine-type endopeptidase activity"/>
    <property type="evidence" value="ECO:0007669"/>
    <property type="project" value="UniProtKB-UniRule"/>
</dbReference>
<dbReference type="CDD" id="cd04852">
    <property type="entry name" value="Peptidases_S8_3"/>
    <property type="match status" value="1"/>
</dbReference>
<dbReference type="InterPro" id="IPR045051">
    <property type="entry name" value="SBT"/>
</dbReference>
<dbReference type="GO" id="GO:0009609">
    <property type="term" value="P:response to symbiotic bacterium"/>
    <property type="evidence" value="ECO:0007669"/>
    <property type="project" value="UniProtKB-ARBA"/>
</dbReference>
<evidence type="ECO:0000256" key="6">
    <source>
        <dbReference type="ARBA" id="ARBA00022801"/>
    </source>
</evidence>
<feature type="domain" description="Inhibitor I9" evidence="11">
    <location>
        <begin position="44"/>
        <end position="122"/>
    </location>
</feature>
<sequence>MSATMGASLEMKKNSATLLFVFVSLISIINEHYLLTAADPKSNVYIIHMGQKQHEDVKLLKKTHHELLATVLGSKEESKRAMIYSYKHGFSGFAAKLTKTQAQTISELPGVVLVIPNQLYKVQTTRSWDYLQLYSRDQTHFEQKSKSGDGAIIGLLDTGIWPESEAFSDKGLGPIPSRWKGVCESGQNYDGAKHCNRKLIGARYFIKALVAEYGKPYNATEAGDYLSPRDSSGHGTHTSTIAAGSSMANRSYNGLGVGTVRGGATQARVAMYKVCWSLPAGGMCAGADILKAFDEAVRDGVDVVSVSIAADVPSFHEVDERSAIAVGAFHAVAQGVVVVCSAGNAGPSPQTVQNASPWILTVAASSVDRSFPTLVTLGSNWTTTGQAMFTGSETGFIKLAYPEVPDLKYPRDCKSLRENDTWTAGSVVLCFTSSFKEGYIEDTAYWIQKAGALGLIVAENPTRSLYSCSADFPCVQVSYDIAMQILYYIRTTKSPKVRISPTKTHDGRPVSTNLAYFSSRGPSSVAPAVLKPDIAAPGVNILSAVSPSDPKTKNAFAFMSGTSMATPHVSGIVALLKTLHPDWSPAAIKSAIVTTAWNSDPSGEPIFAEGETMKLADPFDYGGGIVNFNRAADPGLVYDMGSTDYIHYLCSMGYETSAISQLREHPTSCPSKRPSILDLNLPSITIPSLRRTTSFRRTVTNVGHVDSRYEAVVNPPQGIGISVRPRLLIFNSTTRAITFKVTVSSSHRVTTGYYFGSLTWTDGVHSVRSPISVRTEIKVFS</sequence>
<feature type="active site" description="Charge relay system" evidence="8 9">
    <location>
        <position position="157"/>
    </location>
</feature>
<dbReference type="PRINTS" id="PR00723">
    <property type="entry name" value="SUBTILISIN"/>
</dbReference>
<evidence type="ECO:0000259" key="11">
    <source>
        <dbReference type="Pfam" id="PF05922"/>
    </source>
</evidence>
<dbReference type="InterPro" id="IPR036852">
    <property type="entry name" value="Peptidase_S8/S53_dom_sf"/>
</dbReference>
<dbReference type="PANTHER" id="PTHR10795">
    <property type="entry name" value="PROPROTEIN CONVERTASE SUBTILISIN/KEXIN"/>
    <property type="match status" value="1"/>
</dbReference>
<dbReference type="InterPro" id="IPR034197">
    <property type="entry name" value="Peptidases_S8_3"/>
</dbReference>
<dbReference type="InterPro" id="IPR010259">
    <property type="entry name" value="S8pro/Inhibitor_I9"/>
</dbReference>
<name>A0A2P5DFB5_PARAD</name>
<evidence type="ECO:0000313" key="14">
    <source>
        <dbReference type="Proteomes" id="UP000237105"/>
    </source>
</evidence>
<gene>
    <name evidence="13" type="primary">PanSBT24</name>
    <name evidence="13" type="ORF">PanWU01x14_068090</name>
</gene>
<dbReference type="InterPro" id="IPR023828">
    <property type="entry name" value="Peptidase_S8_Ser-AS"/>
</dbReference>
<feature type="domain" description="Peptidase S8/S53" evidence="10">
    <location>
        <begin position="148"/>
        <end position="598"/>
    </location>
</feature>
<evidence type="ECO:0000256" key="2">
    <source>
        <dbReference type="ARBA" id="ARBA00011073"/>
    </source>
</evidence>
<evidence type="ECO:0000256" key="8">
    <source>
        <dbReference type="PIRSR" id="PIRSR615500-1"/>
    </source>
</evidence>
<dbReference type="InterPro" id="IPR015500">
    <property type="entry name" value="Peptidase_S8_subtilisin-rel"/>
</dbReference>
<dbReference type="AlphaFoldDB" id="A0A2P5DFB5"/>
<evidence type="ECO:0000256" key="1">
    <source>
        <dbReference type="ARBA" id="ARBA00004613"/>
    </source>
</evidence>
<dbReference type="EMBL" id="JXTB01000041">
    <property type="protein sequence ID" value="PON71967.1"/>
    <property type="molecule type" value="Genomic_DNA"/>
</dbReference>
<accession>A0A2P5DFB5</accession>
<organism evidence="13 14">
    <name type="scientific">Parasponia andersonii</name>
    <name type="common">Sponia andersonii</name>
    <dbReference type="NCBI Taxonomy" id="3476"/>
    <lineage>
        <taxon>Eukaryota</taxon>
        <taxon>Viridiplantae</taxon>
        <taxon>Streptophyta</taxon>
        <taxon>Embryophyta</taxon>
        <taxon>Tracheophyta</taxon>
        <taxon>Spermatophyta</taxon>
        <taxon>Magnoliopsida</taxon>
        <taxon>eudicotyledons</taxon>
        <taxon>Gunneridae</taxon>
        <taxon>Pentapetalae</taxon>
        <taxon>rosids</taxon>
        <taxon>fabids</taxon>
        <taxon>Rosales</taxon>
        <taxon>Cannabaceae</taxon>
        <taxon>Parasponia</taxon>
    </lineage>
</organism>
<evidence type="ECO:0000256" key="3">
    <source>
        <dbReference type="ARBA" id="ARBA00022525"/>
    </source>
</evidence>
<evidence type="ECO:0000256" key="4">
    <source>
        <dbReference type="ARBA" id="ARBA00022670"/>
    </source>
</evidence>
<dbReference type="FunFam" id="3.30.70.80:FF:000002">
    <property type="entry name" value="Subtilisin-like protease SBT5.3"/>
    <property type="match status" value="1"/>
</dbReference>
<dbReference type="InterPro" id="IPR041469">
    <property type="entry name" value="Subtilisin-like_FN3"/>
</dbReference>
<dbReference type="InterPro" id="IPR037045">
    <property type="entry name" value="S8pro/Inhibitor_I9_sf"/>
</dbReference>
<keyword evidence="7 9" id="KW-0720">Serine protease</keyword>
<protein>
    <submittedName>
        <fullName evidence="13">Subtilase</fullName>
    </submittedName>
</protein>
<feature type="active site" description="Charge relay system" evidence="8 9">
    <location>
        <position position="234"/>
    </location>
</feature>